<dbReference type="PANTHER" id="PTHR48050">
    <property type="entry name" value="STEROL 3-BETA-GLUCOSYLTRANSFERASE"/>
    <property type="match status" value="1"/>
</dbReference>
<dbReference type="SUPFAM" id="SSF53756">
    <property type="entry name" value="UDP-Glycosyltransferase/glycogen phosphorylase"/>
    <property type="match status" value="1"/>
</dbReference>
<evidence type="ECO:0000256" key="2">
    <source>
        <dbReference type="SAM" id="MobiDB-lite"/>
    </source>
</evidence>
<dbReference type="Pfam" id="PF03033">
    <property type="entry name" value="Glyco_transf_28"/>
    <property type="match status" value="1"/>
</dbReference>
<dbReference type="CDD" id="cd03784">
    <property type="entry name" value="GT1_Gtf-like"/>
    <property type="match status" value="1"/>
</dbReference>
<sequence length="407" mass="42184">MRVLIMAAGSRGDVAPYTGIGARLREAGHEVALATHSGFAEMVKGCGLAFRDLPGDPRTPDDAADRDGGGRRTGMRGAGAFVRKLAEGVAQAAEPGADLLLLSATTEPLGAHVAEAMDIPYLGTRLQPATPTGEFAPPLGGARSLGRWGNRAAGRLALRVVDRLYEDAVRDLRRRLGLPPSTARAARLRREAAGRPVLHGFSRLLVPRPADWPDGHDVVGTWWPYVAPDHQLPARLREFLAAGEPPVFVGFGSMGGGDGERLSAIAGEALRRAGVRGVVQAGWAGLEVAGDEVITIGDVPHSLLFPHLAAVVQHCGAGTTAAALRAGVPVVPVPVTADQPFWAHRAGAVGAATAPLPAAGLTGDRLGAAIREAVTVASYRRRAEAVAEGMAAEDGAGRVVEAVARFT</sequence>
<keyword evidence="1 5" id="KW-0808">Transferase</keyword>
<dbReference type="KEGG" id="scy:SCATT_29420"/>
<evidence type="ECO:0000313" key="6">
    <source>
        <dbReference type="Proteomes" id="UP000007842"/>
    </source>
</evidence>
<proteinExistence type="predicted"/>
<feature type="compositionally biased region" description="Basic and acidic residues" evidence="2">
    <location>
        <begin position="53"/>
        <end position="70"/>
    </location>
</feature>
<dbReference type="Pfam" id="PF06722">
    <property type="entry name" value="EryCIII-like_C"/>
    <property type="match status" value="1"/>
</dbReference>
<evidence type="ECO:0000256" key="1">
    <source>
        <dbReference type="ARBA" id="ARBA00022679"/>
    </source>
</evidence>
<dbReference type="AlphaFoldDB" id="G8WS73"/>
<dbReference type="PATRIC" id="fig|1003195.29.peg.2942"/>
<dbReference type="GO" id="GO:0008194">
    <property type="term" value="F:UDP-glycosyltransferase activity"/>
    <property type="evidence" value="ECO:0007669"/>
    <property type="project" value="InterPro"/>
</dbReference>
<dbReference type="Proteomes" id="UP000007842">
    <property type="component" value="Chromosome"/>
</dbReference>
<dbReference type="InterPro" id="IPR002213">
    <property type="entry name" value="UDP_glucos_trans"/>
</dbReference>
<feature type="domain" description="Glycosyltransferase family 28 N-terminal" evidence="3">
    <location>
        <begin position="3"/>
        <end position="132"/>
    </location>
</feature>
<dbReference type="GO" id="GO:0016758">
    <property type="term" value="F:hexosyltransferase activity"/>
    <property type="evidence" value="ECO:0007669"/>
    <property type="project" value="InterPro"/>
</dbReference>
<feature type="domain" description="Erythromycin biosynthesis protein CIII-like C-terminal" evidence="4">
    <location>
        <begin position="290"/>
        <end position="402"/>
    </location>
</feature>
<name>G8WS73_STREN</name>
<dbReference type="OrthoDB" id="3253247at2"/>
<dbReference type="PANTHER" id="PTHR48050:SF13">
    <property type="entry name" value="STEROL 3-BETA-GLUCOSYLTRANSFERASE UGT80A2"/>
    <property type="match status" value="1"/>
</dbReference>
<feature type="region of interest" description="Disordered" evidence="2">
    <location>
        <begin position="51"/>
        <end position="73"/>
    </location>
</feature>
<dbReference type="Gene3D" id="3.40.50.2000">
    <property type="entry name" value="Glycogen Phosphorylase B"/>
    <property type="match status" value="2"/>
</dbReference>
<dbReference type="FunFam" id="3.40.50.2000:FF:000009">
    <property type="entry name" value="Sterol 3-beta-glucosyltransferase UGT80A2"/>
    <property type="match status" value="1"/>
</dbReference>
<reference evidence="6" key="1">
    <citation type="submission" date="2011-12" db="EMBL/GenBank/DDBJ databases">
        <title>Complete genome sequence of Streptomyces cattleya strain DSM 46488.</title>
        <authorList>
            <person name="Ou H.-Y."/>
            <person name="Li P."/>
            <person name="Zhao C."/>
            <person name="O'Hagan D."/>
            <person name="Deng Z."/>
        </authorList>
    </citation>
    <scope>NUCLEOTIDE SEQUENCE [LARGE SCALE GENOMIC DNA]</scope>
    <source>
        <strain evidence="6">ATCC 35852 / DSM 46488 / JCM 4925 / NBRC 14057 / NRRL 8057</strain>
    </source>
</reference>
<dbReference type="GO" id="GO:0033072">
    <property type="term" value="P:vancomycin biosynthetic process"/>
    <property type="evidence" value="ECO:0007669"/>
    <property type="project" value="UniProtKB-ARBA"/>
</dbReference>
<gene>
    <name evidence="5" type="ordered locus">SCATT_29420</name>
</gene>
<dbReference type="STRING" id="1003195.SCATT_29420"/>
<dbReference type="InterPro" id="IPR050426">
    <property type="entry name" value="Glycosyltransferase_28"/>
</dbReference>
<accession>G8WS73</accession>
<dbReference type="RefSeq" id="WP_014628053.1">
    <property type="nucleotide sequence ID" value="NC_016111.1"/>
</dbReference>
<dbReference type="InterPro" id="IPR010610">
    <property type="entry name" value="EryCIII-like_C"/>
</dbReference>
<evidence type="ECO:0000313" key="5">
    <source>
        <dbReference type="EMBL" id="AEW95313.1"/>
    </source>
</evidence>
<dbReference type="GO" id="GO:0005975">
    <property type="term" value="P:carbohydrate metabolic process"/>
    <property type="evidence" value="ECO:0007669"/>
    <property type="project" value="InterPro"/>
</dbReference>
<dbReference type="InterPro" id="IPR004276">
    <property type="entry name" value="GlycoTrans_28_N"/>
</dbReference>
<evidence type="ECO:0000259" key="3">
    <source>
        <dbReference type="Pfam" id="PF03033"/>
    </source>
</evidence>
<keyword evidence="6" id="KW-1185">Reference proteome</keyword>
<dbReference type="HOGENOM" id="CLU_000537_8_0_11"/>
<evidence type="ECO:0000259" key="4">
    <source>
        <dbReference type="Pfam" id="PF06722"/>
    </source>
</evidence>
<dbReference type="EMBL" id="CP003219">
    <property type="protein sequence ID" value="AEW95313.1"/>
    <property type="molecule type" value="Genomic_DNA"/>
</dbReference>
<dbReference type="eggNOG" id="COG1819">
    <property type="taxonomic scope" value="Bacteria"/>
</dbReference>
<organism evidence="5 6">
    <name type="scientific">Streptantibioticus cattleyicolor (strain ATCC 35852 / DSM 46488 / JCM 4925 / NBRC 14057 / NRRL 8057)</name>
    <name type="common">Streptomyces cattleya</name>
    <dbReference type="NCBI Taxonomy" id="1003195"/>
    <lineage>
        <taxon>Bacteria</taxon>
        <taxon>Bacillati</taxon>
        <taxon>Actinomycetota</taxon>
        <taxon>Actinomycetes</taxon>
        <taxon>Kitasatosporales</taxon>
        <taxon>Streptomycetaceae</taxon>
        <taxon>Streptantibioticus</taxon>
    </lineage>
</organism>
<protein>
    <submittedName>
        <fullName evidence="5">Sterol 3-beta-glucosyltransferase</fullName>
    </submittedName>
</protein>